<proteinExistence type="predicted"/>
<sequence length="630" mass="71900">MDQARAEENESESGKIDVTSQSDGADNIAELHRKINEESNKIAYLSKTLEQKDDLIKLLLKEKSILECEKNLFQKEQQSAVKDKENIVMRFAMVEKNLLDVRTQLEQADKREKKVQKELDSLNEKFKLAKDEKCRVVSALDAKSQDHKNSLKDIEKLKAEISSLETKCKWSTVKLRQELEARNGLEKELQELKNAGNNTKSESDECSLEKIAELKASQITLKHVNVEQAEKICTLEQQIENISKELNTVKSLLAVSNEERANLSVENQKSHQENMDLQNQLDFSVLKIAELQSKLNDLETLRAQLSIANDANYNFAEHIKCVEKQLVEQVADITKFHQRESELLALNEELSSLNATLQNEISLHKSKSLAMSLENDSAKKNQSHYEISIVKLQEELAHERKVRSEERLVMARHLAEKSKDCDIFQQKLDQALGDLDVLKKKNTLIVKDLQREIAALQKSSLKPVIVLTNGTNVTNDPAKPHSSESGERVDVYEEKEPSTAKLIERIIRLQHANNRQAEKIDFLENHSSTLVTELQKKTKIVQHYMMKEQATSMPSGDKNKLYNGIMHAVYGNVKPSDMNLELVLEINKKLQSVLEDTLLKNITLKDNLDTLGLEVDRLTRQIASNKRDNR</sequence>
<feature type="region of interest" description="Disordered" evidence="2">
    <location>
        <begin position="472"/>
        <end position="494"/>
    </location>
</feature>
<dbReference type="EnsemblMetazoa" id="AALFPA23_000565.R380">
    <property type="protein sequence ID" value="AALFPA23_000565.P380"/>
    <property type="gene ID" value="AALFPA23_000565"/>
</dbReference>
<evidence type="ECO:0000313" key="4">
    <source>
        <dbReference type="Proteomes" id="UP000069940"/>
    </source>
</evidence>
<dbReference type="InterPro" id="IPR038830">
    <property type="entry name" value="CCDC186"/>
</dbReference>
<accession>A0ABM1XKR1</accession>
<feature type="compositionally biased region" description="Basic and acidic residues" evidence="2">
    <location>
        <begin position="1"/>
        <end position="15"/>
    </location>
</feature>
<dbReference type="GeneID" id="109405623"/>
<evidence type="ECO:0000256" key="2">
    <source>
        <dbReference type="SAM" id="MobiDB-lite"/>
    </source>
</evidence>
<evidence type="ECO:0008006" key="5">
    <source>
        <dbReference type="Google" id="ProtNLM"/>
    </source>
</evidence>
<organism evidence="3 4">
    <name type="scientific">Aedes albopictus</name>
    <name type="common">Asian tiger mosquito</name>
    <name type="synonym">Stegomyia albopicta</name>
    <dbReference type="NCBI Taxonomy" id="7160"/>
    <lineage>
        <taxon>Eukaryota</taxon>
        <taxon>Metazoa</taxon>
        <taxon>Ecdysozoa</taxon>
        <taxon>Arthropoda</taxon>
        <taxon>Hexapoda</taxon>
        <taxon>Insecta</taxon>
        <taxon>Pterygota</taxon>
        <taxon>Neoptera</taxon>
        <taxon>Endopterygota</taxon>
        <taxon>Diptera</taxon>
        <taxon>Nematocera</taxon>
        <taxon>Culicoidea</taxon>
        <taxon>Culicidae</taxon>
        <taxon>Culicinae</taxon>
        <taxon>Aedini</taxon>
        <taxon>Aedes</taxon>
        <taxon>Stegomyia</taxon>
    </lineage>
</organism>
<feature type="coiled-coil region" evidence="1">
    <location>
        <begin position="260"/>
        <end position="311"/>
    </location>
</feature>
<dbReference type="PANTHER" id="PTHR18911">
    <property type="entry name" value="CTCL TUMOR ANTIGEN HD-CL-01"/>
    <property type="match status" value="1"/>
</dbReference>
<protein>
    <recommendedName>
        <fullName evidence="5">Signal transducer</fullName>
    </recommendedName>
</protein>
<name>A0ABM1XKR1_AEDAL</name>
<evidence type="ECO:0000313" key="3">
    <source>
        <dbReference type="EnsemblMetazoa" id="AALFPA23_000565.P380"/>
    </source>
</evidence>
<feature type="region of interest" description="Disordered" evidence="2">
    <location>
        <begin position="1"/>
        <end position="24"/>
    </location>
</feature>
<dbReference type="PANTHER" id="PTHR18911:SF5">
    <property type="entry name" value="COILED-COIL DOMAIN-CONTAINING PROTEIN 186"/>
    <property type="match status" value="1"/>
</dbReference>
<keyword evidence="1" id="KW-0175">Coiled coil</keyword>
<dbReference type="Proteomes" id="UP000069940">
    <property type="component" value="Unassembled WGS sequence"/>
</dbReference>
<dbReference type="RefSeq" id="XP_062699850.1">
    <property type="nucleotide sequence ID" value="XM_062843866.1"/>
</dbReference>
<reference evidence="3" key="2">
    <citation type="submission" date="2025-05" db="UniProtKB">
        <authorList>
            <consortium name="EnsemblMetazoa"/>
        </authorList>
    </citation>
    <scope>IDENTIFICATION</scope>
    <source>
        <strain evidence="3">Foshan</strain>
    </source>
</reference>
<feature type="compositionally biased region" description="Basic and acidic residues" evidence="2">
    <location>
        <begin position="478"/>
        <end position="494"/>
    </location>
</feature>
<keyword evidence="4" id="KW-1185">Reference proteome</keyword>
<reference evidence="4" key="1">
    <citation type="journal article" date="2015" name="Proc. Natl. Acad. Sci. U.S.A.">
        <title>Genome sequence of the Asian Tiger mosquito, Aedes albopictus, reveals insights into its biology, genetics, and evolution.</title>
        <authorList>
            <person name="Chen X.G."/>
            <person name="Jiang X."/>
            <person name="Gu J."/>
            <person name="Xu M."/>
            <person name="Wu Y."/>
            <person name="Deng Y."/>
            <person name="Zhang C."/>
            <person name="Bonizzoni M."/>
            <person name="Dermauw W."/>
            <person name="Vontas J."/>
            <person name="Armbruster P."/>
            <person name="Huang X."/>
            <person name="Yang Y."/>
            <person name="Zhang H."/>
            <person name="He W."/>
            <person name="Peng H."/>
            <person name="Liu Y."/>
            <person name="Wu K."/>
            <person name="Chen J."/>
            <person name="Lirakis M."/>
            <person name="Topalis P."/>
            <person name="Van Leeuwen T."/>
            <person name="Hall A.B."/>
            <person name="Jiang X."/>
            <person name="Thorpe C."/>
            <person name="Mueller R.L."/>
            <person name="Sun C."/>
            <person name="Waterhouse R.M."/>
            <person name="Yan G."/>
            <person name="Tu Z.J."/>
            <person name="Fang X."/>
            <person name="James A.A."/>
        </authorList>
    </citation>
    <scope>NUCLEOTIDE SEQUENCE [LARGE SCALE GENOMIC DNA]</scope>
    <source>
        <strain evidence="4">Foshan</strain>
    </source>
</reference>
<evidence type="ECO:0000256" key="1">
    <source>
        <dbReference type="SAM" id="Coils"/>
    </source>
</evidence>
<feature type="coiled-coil region" evidence="1">
    <location>
        <begin position="98"/>
        <end position="202"/>
    </location>
</feature>